<reference evidence="1 2" key="1">
    <citation type="submission" date="2018-03" db="EMBL/GenBank/DDBJ databases">
        <title>Genomic Encyclopedia of Archaeal and Bacterial Type Strains, Phase II (KMG-II): from individual species to whole genera.</title>
        <authorList>
            <person name="Goeker M."/>
        </authorList>
    </citation>
    <scope>NUCLEOTIDE SEQUENCE [LARGE SCALE GENOMIC DNA]</scope>
    <source>
        <strain evidence="1 2">DSM 100346</strain>
    </source>
</reference>
<dbReference type="OrthoDB" id="2781053at2"/>
<dbReference type="RefSeq" id="WP_109673699.1">
    <property type="nucleotide sequence ID" value="NZ_QGDT01000003.1"/>
</dbReference>
<keyword evidence="2" id="KW-1185">Reference proteome</keyword>
<protein>
    <submittedName>
        <fullName evidence="1">Uncharacterized protein</fullName>
    </submittedName>
</protein>
<organism evidence="1 2">
    <name type="scientific">Dyadobacter jejuensis</name>
    <dbReference type="NCBI Taxonomy" id="1082580"/>
    <lineage>
        <taxon>Bacteria</taxon>
        <taxon>Pseudomonadati</taxon>
        <taxon>Bacteroidota</taxon>
        <taxon>Cytophagia</taxon>
        <taxon>Cytophagales</taxon>
        <taxon>Spirosomataceae</taxon>
        <taxon>Dyadobacter</taxon>
    </lineage>
</organism>
<proteinExistence type="predicted"/>
<name>A0A316AMH4_9BACT</name>
<dbReference type="Proteomes" id="UP000245880">
    <property type="component" value="Unassembled WGS sequence"/>
</dbReference>
<comment type="caution">
    <text evidence="1">The sequence shown here is derived from an EMBL/GenBank/DDBJ whole genome shotgun (WGS) entry which is preliminary data.</text>
</comment>
<dbReference type="EMBL" id="QGDT01000003">
    <property type="protein sequence ID" value="PWJ58761.1"/>
    <property type="molecule type" value="Genomic_DNA"/>
</dbReference>
<evidence type="ECO:0000313" key="1">
    <source>
        <dbReference type="EMBL" id="PWJ58761.1"/>
    </source>
</evidence>
<sequence length="241" mass="26344">MHQSTIYLKAFWGSILLALLLLTACESQEKKVAITTIDSEFDASEDDWVVGLANYRTDSDTALIKWRNGSALLPAPLDTTSYGLYLSCTNLGDGATMYLSKKISGLKPSAAYELTVALTMASNIFADSVNTKGSPATMVYLKAGTSTVAPDTATLEGFYRLNVDMGAPSQENDRFKILGDISNSLALKEYHLVERSLPTPLSFMTNSSGETWLLIAVDSDYADITSLYFDRLRIDIRSSIE</sequence>
<gene>
    <name evidence="1" type="ORF">CLV98_103128</name>
</gene>
<accession>A0A316AMH4</accession>
<evidence type="ECO:0000313" key="2">
    <source>
        <dbReference type="Proteomes" id="UP000245880"/>
    </source>
</evidence>
<dbReference type="AlphaFoldDB" id="A0A316AMH4"/>